<reference evidence="2" key="1">
    <citation type="journal article" date="2020" name="Stud. Mycol.">
        <title>101 Dothideomycetes genomes: a test case for predicting lifestyles and emergence of pathogens.</title>
        <authorList>
            <person name="Haridas S."/>
            <person name="Albert R."/>
            <person name="Binder M."/>
            <person name="Bloem J."/>
            <person name="Labutti K."/>
            <person name="Salamov A."/>
            <person name="Andreopoulos B."/>
            <person name="Baker S."/>
            <person name="Barry K."/>
            <person name="Bills G."/>
            <person name="Bluhm B."/>
            <person name="Cannon C."/>
            <person name="Castanera R."/>
            <person name="Culley D."/>
            <person name="Daum C."/>
            <person name="Ezra D."/>
            <person name="Gonzalez J."/>
            <person name="Henrissat B."/>
            <person name="Kuo A."/>
            <person name="Liang C."/>
            <person name="Lipzen A."/>
            <person name="Lutzoni F."/>
            <person name="Magnuson J."/>
            <person name="Mondo S."/>
            <person name="Nolan M."/>
            <person name="Ohm R."/>
            <person name="Pangilinan J."/>
            <person name="Park H.-J."/>
            <person name="Ramirez L."/>
            <person name="Alfaro M."/>
            <person name="Sun H."/>
            <person name="Tritt A."/>
            <person name="Yoshinaga Y."/>
            <person name="Zwiers L.-H."/>
            <person name="Turgeon B."/>
            <person name="Goodwin S."/>
            <person name="Spatafora J."/>
            <person name="Crous P."/>
            <person name="Grigoriev I."/>
        </authorList>
    </citation>
    <scope>NUCLEOTIDE SEQUENCE</scope>
    <source>
        <strain evidence="2">CBS 207.26</strain>
    </source>
</reference>
<proteinExistence type="predicted"/>
<evidence type="ECO:0000256" key="1">
    <source>
        <dbReference type="SAM" id="Phobius"/>
    </source>
</evidence>
<accession>A0A6A6DAW1</accession>
<name>A0A6A6DAW1_9PEZI</name>
<keyword evidence="1" id="KW-0472">Membrane</keyword>
<sequence>KEKKKGSDSKEELDKKEKKLLKSHILEFLISLLDYYLKDDEYRSVFINTTIVLNINSNYIYMFMISAIVTIVRILVLFIVIRIQKKRVAEITEKKEFTKKNTKDLALGYFNLVKEIAN</sequence>
<dbReference type="EMBL" id="ML994746">
    <property type="protein sequence ID" value="KAF2175100.1"/>
    <property type="molecule type" value="Genomic_DNA"/>
</dbReference>
<keyword evidence="3" id="KW-1185">Reference proteome</keyword>
<organism evidence="2 3">
    <name type="scientific">Zopfia rhizophila CBS 207.26</name>
    <dbReference type="NCBI Taxonomy" id="1314779"/>
    <lineage>
        <taxon>Eukaryota</taxon>
        <taxon>Fungi</taxon>
        <taxon>Dikarya</taxon>
        <taxon>Ascomycota</taxon>
        <taxon>Pezizomycotina</taxon>
        <taxon>Dothideomycetes</taxon>
        <taxon>Dothideomycetes incertae sedis</taxon>
        <taxon>Zopfiaceae</taxon>
        <taxon>Zopfia</taxon>
    </lineage>
</organism>
<keyword evidence="1" id="KW-0812">Transmembrane</keyword>
<evidence type="ECO:0000313" key="2">
    <source>
        <dbReference type="EMBL" id="KAF2175100.1"/>
    </source>
</evidence>
<dbReference type="Proteomes" id="UP000800200">
    <property type="component" value="Unassembled WGS sequence"/>
</dbReference>
<keyword evidence="1" id="KW-1133">Transmembrane helix</keyword>
<feature type="non-terminal residue" evidence="2">
    <location>
        <position position="1"/>
    </location>
</feature>
<protein>
    <submittedName>
        <fullName evidence="2">Uncharacterized protein</fullName>
    </submittedName>
</protein>
<gene>
    <name evidence="2" type="ORF">K469DRAFT_767145</name>
</gene>
<feature type="transmembrane region" description="Helical" evidence="1">
    <location>
        <begin position="58"/>
        <end position="81"/>
    </location>
</feature>
<dbReference type="AlphaFoldDB" id="A0A6A6DAW1"/>
<evidence type="ECO:0000313" key="3">
    <source>
        <dbReference type="Proteomes" id="UP000800200"/>
    </source>
</evidence>